<evidence type="ECO:0000256" key="1">
    <source>
        <dbReference type="SAM" id="MobiDB-lite"/>
    </source>
</evidence>
<sequence length="64" mass="6847">MSGIDNQRAHFQGPATRTGTTPASRVEQQRPSSYATLLEAPLSSIVSNVPDRADVMSNAILGYN</sequence>
<gene>
    <name evidence="2" type="ORF">DWV00_26230</name>
</gene>
<accession>A0A3D8JRV1</accession>
<organism evidence="2 3">
    <name type="scientific">Trinickia dinghuensis</name>
    <dbReference type="NCBI Taxonomy" id="2291023"/>
    <lineage>
        <taxon>Bacteria</taxon>
        <taxon>Pseudomonadati</taxon>
        <taxon>Pseudomonadota</taxon>
        <taxon>Betaproteobacteria</taxon>
        <taxon>Burkholderiales</taxon>
        <taxon>Burkholderiaceae</taxon>
        <taxon>Trinickia</taxon>
    </lineage>
</organism>
<protein>
    <submittedName>
        <fullName evidence="2">Uncharacterized protein</fullName>
    </submittedName>
</protein>
<feature type="region of interest" description="Disordered" evidence="1">
    <location>
        <begin position="1"/>
        <end position="32"/>
    </location>
</feature>
<keyword evidence="3" id="KW-1185">Reference proteome</keyword>
<proteinExistence type="predicted"/>
<dbReference type="AlphaFoldDB" id="A0A3D8JRV1"/>
<name>A0A3D8JRV1_9BURK</name>
<comment type="caution">
    <text evidence="2">The sequence shown here is derived from an EMBL/GenBank/DDBJ whole genome shotgun (WGS) entry which is preliminary data.</text>
</comment>
<dbReference type="EMBL" id="QRGA01000017">
    <property type="protein sequence ID" value="RDU95767.1"/>
    <property type="molecule type" value="Genomic_DNA"/>
</dbReference>
<evidence type="ECO:0000313" key="3">
    <source>
        <dbReference type="Proteomes" id="UP000256838"/>
    </source>
</evidence>
<reference evidence="2 3" key="1">
    <citation type="submission" date="2018-08" db="EMBL/GenBank/DDBJ databases">
        <title>Paraburkholderia sp. DHOM06 isolated from forest soil.</title>
        <authorList>
            <person name="Gao Z.-H."/>
            <person name="Qiu L.-H."/>
        </authorList>
    </citation>
    <scope>NUCLEOTIDE SEQUENCE [LARGE SCALE GENOMIC DNA]</scope>
    <source>
        <strain evidence="2 3">DHOM06</strain>
    </source>
</reference>
<evidence type="ECO:0000313" key="2">
    <source>
        <dbReference type="EMBL" id="RDU95767.1"/>
    </source>
</evidence>
<dbReference type="OrthoDB" id="9009316at2"/>
<dbReference type="RefSeq" id="WP_115536543.1">
    <property type="nucleotide sequence ID" value="NZ_QRGA01000017.1"/>
</dbReference>
<dbReference type="Proteomes" id="UP000256838">
    <property type="component" value="Unassembled WGS sequence"/>
</dbReference>